<dbReference type="InterPro" id="IPR000524">
    <property type="entry name" value="Tscrpt_reg_HTH_GntR"/>
</dbReference>
<reference evidence="5 6" key="1">
    <citation type="journal article" date="2012" name="J. Bacteriol.">
        <title>Genome Sequence of Radiation-Resistant Modestobacter marinus Strain BC501, a Representative Actinobacterium That Thrives on Calcareous Stone Surfaces.</title>
        <authorList>
            <person name="Normand P."/>
            <person name="Gury J."/>
            <person name="Pujic P."/>
            <person name="Chouaia B."/>
            <person name="Crotti E."/>
            <person name="Brusetti L."/>
            <person name="Daffonchio D."/>
            <person name="Vacherie B."/>
            <person name="Barbe V."/>
            <person name="Medigue C."/>
            <person name="Calteau A."/>
            <person name="Ghodhbane-Gtari F."/>
            <person name="Essoussi I."/>
            <person name="Nouioui I."/>
            <person name="Abbassi-Ghozzi I."/>
            <person name="Gtari M."/>
        </authorList>
    </citation>
    <scope>NUCLEOTIDE SEQUENCE [LARGE SCALE GENOMIC DNA]</scope>
    <source>
        <strain evidence="6">BC 501</strain>
    </source>
</reference>
<dbReference type="OMA" id="SFHEKIM"/>
<keyword evidence="6" id="KW-1185">Reference proteome</keyword>
<dbReference type="InterPro" id="IPR036388">
    <property type="entry name" value="WH-like_DNA-bd_sf"/>
</dbReference>
<dbReference type="SMART" id="SM00895">
    <property type="entry name" value="FCD"/>
    <property type="match status" value="1"/>
</dbReference>
<sequence length="234" mass="25211">MSGPDALTRSVLADQVKERLLEAILDGSYPPDSRIVETAVAKELGTSQAPVREALRGLEALGIVEITPFRGARVRRLDVAELLEAYVVRSAIEVLGARLAVARLTDDDVAAIARIGEDMRRVADAADGRALAIVDASFHEKIMSLSGNSTLLRVWRSLEPMSRTYITLVGPNSDPQWTCGLHDPILEGIHRRDADAVVAAIERHFDQVRERLAGSLAGVAEQQDSAAQPATGTS</sequence>
<proteinExistence type="predicted"/>
<evidence type="ECO:0000256" key="3">
    <source>
        <dbReference type="ARBA" id="ARBA00023163"/>
    </source>
</evidence>
<name>I4EWM8_MODI5</name>
<dbReference type="Gene3D" id="1.10.10.10">
    <property type="entry name" value="Winged helix-like DNA-binding domain superfamily/Winged helix DNA-binding domain"/>
    <property type="match status" value="1"/>
</dbReference>
<dbReference type="KEGG" id="mmar:MODMU_2359"/>
<dbReference type="AlphaFoldDB" id="I4EWM8"/>
<dbReference type="PROSITE" id="PS50949">
    <property type="entry name" value="HTH_GNTR"/>
    <property type="match status" value="1"/>
</dbReference>
<keyword evidence="3" id="KW-0804">Transcription</keyword>
<keyword evidence="2" id="KW-0238">DNA-binding</keyword>
<dbReference type="InterPro" id="IPR011711">
    <property type="entry name" value="GntR_C"/>
</dbReference>
<dbReference type="Proteomes" id="UP000006461">
    <property type="component" value="Chromosome"/>
</dbReference>
<dbReference type="Pfam" id="PF00392">
    <property type="entry name" value="GntR"/>
    <property type="match status" value="1"/>
</dbReference>
<dbReference type="GO" id="GO:0003677">
    <property type="term" value="F:DNA binding"/>
    <property type="evidence" value="ECO:0007669"/>
    <property type="project" value="UniProtKB-KW"/>
</dbReference>
<accession>I4EWM8</accession>
<dbReference type="OrthoDB" id="4164516at2"/>
<evidence type="ECO:0000313" key="6">
    <source>
        <dbReference type="Proteomes" id="UP000006461"/>
    </source>
</evidence>
<dbReference type="PANTHER" id="PTHR43537:SF5">
    <property type="entry name" value="UXU OPERON TRANSCRIPTIONAL REGULATOR"/>
    <property type="match status" value="1"/>
</dbReference>
<dbReference type="SMART" id="SM00345">
    <property type="entry name" value="HTH_GNTR"/>
    <property type="match status" value="1"/>
</dbReference>
<gene>
    <name evidence="5" type="ordered locus">MODMU_2359</name>
</gene>
<dbReference type="SUPFAM" id="SSF46785">
    <property type="entry name" value="Winged helix' DNA-binding domain"/>
    <property type="match status" value="1"/>
</dbReference>
<keyword evidence="1" id="KW-0805">Transcription regulation</keyword>
<dbReference type="GO" id="GO:0003700">
    <property type="term" value="F:DNA-binding transcription factor activity"/>
    <property type="evidence" value="ECO:0007669"/>
    <property type="project" value="InterPro"/>
</dbReference>
<dbReference type="HOGENOM" id="CLU_017584_5_5_11"/>
<dbReference type="InterPro" id="IPR008920">
    <property type="entry name" value="TF_FadR/GntR_C"/>
</dbReference>
<evidence type="ECO:0000256" key="1">
    <source>
        <dbReference type="ARBA" id="ARBA00023015"/>
    </source>
</evidence>
<dbReference type="EMBL" id="FO203431">
    <property type="protein sequence ID" value="CCH87791.1"/>
    <property type="molecule type" value="Genomic_DNA"/>
</dbReference>
<evidence type="ECO:0000313" key="5">
    <source>
        <dbReference type="EMBL" id="CCH87791.1"/>
    </source>
</evidence>
<dbReference type="Gene3D" id="1.20.120.530">
    <property type="entry name" value="GntR ligand-binding domain-like"/>
    <property type="match status" value="1"/>
</dbReference>
<protein>
    <submittedName>
        <fullName evidence="5">Transcriptional regulator, GntR family</fullName>
    </submittedName>
</protein>
<dbReference type="STRING" id="477641.MODMU_2359"/>
<dbReference type="eggNOG" id="COG1802">
    <property type="taxonomic scope" value="Bacteria"/>
</dbReference>
<evidence type="ECO:0000259" key="4">
    <source>
        <dbReference type="PROSITE" id="PS50949"/>
    </source>
</evidence>
<dbReference type="Pfam" id="PF07729">
    <property type="entry name" value="FCD"/>
    <property type="match status" value="1"/>
</dbReference>
<feature type="domain" description="HTH gntR-type" evidence="4">
    <location>
        <begin position="10"/>
        <end position="77"/>
    </location>
</feature>
<organism evidence="5 6">
    <name type="scientific">Modestobacter italicus (strain DSM 44449 / CECT 9708 / BC 501)</name>
    <dbReference type="NCBI Taxonomy" id="2732864"/>
    <lineage>
        <taxon>Bacteria</taxon>
        <taxon>Bacillati</taxon>
        <taxon>Actinomycetota</taxon>
        <taxon>Actinomycetes</taxon>
        <taxon>Geodermatophilales</taxon>
        <taxon>Geodermatophilaceae</taxon>
        <taxon>Modestobacter</taxon>
    </lineage>
</organism>
<dbReference type="PANTHER" id="PTHR43537">
    <property type="entry name" value="TRANSCRIPTIONAL REGULATOR, GNTR FAMILY"/>
    <property type="match status" value="1"/>
</dbReference>
<dbReference type="CDD" id="cd07377">
    <property type="entry name" value="WHTH_GntR"/>
    <property type="match status" value="1"/>
</dbReference>
<evidence type="ECO:0000256" key="2">
    <source>
        <dbReference type="ARBA" id="ARBA00023125"/>
    </source>
</evidence>
<dbReference type="SUPFAM" id="SSF48008">
    <property type="entry name" value="GntR ligand-binding domain-like"/>
    <property type="match status" value="1"/>
</dbReference>
<dbReference type="InterPro" id="IPR036390">
    <property type="entry name" value="WH_DNA-bd_sf"/>
</dbReference>